<dbReference type="InterPro" id="IPR056614">
    <property type="entry name" value="FAZ1_cons"/>
</dbReference>
<dbReference type="OrthoDB" id="252710at2759"/>
<feature type="domain" description="Flagellar attachment zone protein 1 conserved" evidence="2">
    <location>
        <begin position="161"/>
        <end position="249"/>
    </location>
</feature>
<keyword evidence="4" id="KW-1185">Reference proteome</keyword>
<organism evidence="3 4">
    <name type="scientific">Trypanosoma conorhini</name>
    <dbReference type="NCBI Taxonomy" id="83891"/>
    <lineage>
        <taxon>Eukaryota</taxon>
        <taxon>Discoba</taxon>
        <taxon>Euglenozoa</taxon>
        <taxon>Kinetoplastea</taxon>
        <taxon>Metakinetoplastina</taxon>
        <taxon>Trypanosomatida</taxon>
        <taxon>Trypanosomatidae</taxon>
        <taxon>Trypanosoma</taxon>
    </lineage>
</organism>
<gene>
    <name evidence="3" type="ORF">Tco025E_06480</name>
</gene>
<feature type="non-terminal residue" evidence="3">
    <location>
        <position position="516"/>
    </location>
</feature>
<feature type="compositionally biased region" description="Polar residues" evidence="1">
    <location>
        <begin position="329"/>
        <end position="342"/>
    </location>
</feature>
<dbReference type="EMBL" id="MKKU01000433">
    <property type="protein sequence ID" value="RNF12719.1"/>
    <property type="molecule type" value="Genomic_DNA"/>
</dbReference>
<evidence type="ECO:0000313" key="3">
    <source>
        <dbReference type="EMBL" id="RNF12719.1"/>
    </source>
</evidence>
<comment type="caution">
    <text evidence="3">The sequence shown here is derived from an EMBL/GenBank/DDBJ whole genome shotgun (WGS) entry which is preliminary data.</text>
</comment>
<evidence type="ECO:0000313" key="4">
    <source>
        <dbReference type="Proteomes" id="UP000284403"/>
    </source>
</evidence>
<feature type="region of interest" description="Disordered" evidence="1">
    <location>
        <begin position="493"/>
        <end position="516"/>
    </location>
</feature>
<name>A0A422P4R8_9TRYP</name>
<evidence type="ECO:0000256" key="1">
    <source>
        <dbReference type="SAM" id="MobiDB-lite"/>
    </source>
</evidence>
<protein>
    <recommendedName>
        <fullName evidence="2">Flagellar attachment zone protein 1 conserved domain-containing protein</fullName>
    </recommendedName>
</protein>
<evidence type="ECO:0000259" key="2">
    <source>
        <dbReference type="Pfam" id="PF23398"/>
    </source>
</evidence>
<reference evidence="3 4" key="1">
    <citation type="journal article" date="2018" name="BMC Genomics">
        <title>Genomic comparison of Trypanosoma conorhini and Trypanosoma rangeli to Trypanosoma cruzi strains of high and low virulence.</title>
        <authorList>
            <person name="Bradwell K.R."/>
            <person name="Koparde V.N."/>
            <person name="Matveyev A.V."/>
            <person name="Serrano M.G."/>
            <person name="Alves J.M."/>
            <person name="Parikh H."/>
            <person name="Huang B."/>
            <person name="Lee V."/>
            <person name="Espinosa-Alvarez O."/>
            <person name="Ortiz P.A."/>
            <person name="Costa-Martins A.G."/>
            <person name="Teixeira M.M."/>
            <person name="Buck G.A."/>
        </authorList>
    </citation>
    <scope>NUCLEOTIDE SEQUENCE [LARGE SCALE GENOMIC DNA]</scope>
    <source>
        <strain evidence="3 4">025E</strain>
    </source>
</reference>
<accession>A0A422P4R8</accession>
<proteinExistence type="predicted"/>
<dbReference type="GeneID" id="40320091"/>
<dbReference type="RefSeq" id="XP_029226600.1">
    <property type="nucleotide sequence ID" value="XM_029373357.1"/>
</dbReference>
<dbReference type="Pfam" id="PF23398">
    <property type="entry name" value="FAZ1_cons"/>
    <property type="match status" value="1"/>
</dbReference>
<dbReference type="AlphaFoldDB" id="A0A422P4R8"/>
<dbReference type="Proteomes" id="UP000284403">
    <property type="component" value="Unassembled WGS sequence"/>
</dbReference>
<sequence length="516" mass="54952">MISVCAECGGPITEGLRHNCVPQSSGLQQEAWGSRSRLTDDPLQSSQREWQQTAPTAAILPKPPRGGYSAGRHLYAERSTLSPGPVGDGRDLQSPGLVPVSFPPLQNNPKINGIHDGSVAGSDKVAAPQEDLPTVMKFSKNESCPPLWKTESANPLSGRNTTTIHCIQFEGEGWSNILQYRQDELYEALQLDISNALFFPSSFSFSIMGTSSGFVVYCTITHPVEVSGNAVCHSLTDYHLPVTRRLYQTALLQSKLRSPTQNPNGGFQQPAISHALVANEGTMSGSAESRTITFDGLPHLCLRAPQQSLSSISTSQKPKDVFLVDSPRPQKQTQKGTQSNAAPSIAVGNGVLKEPAKEIRQNSGGLQVQADSQPVHLVQVLPNKESYLSSINDGSRSMKSASVSVMDPTIAELRSLASPAHSVGVRPGAERHMSVQSVGVQSIPDAVVEGGRSLASLAQRATLKPSDERPMSVRSVGVQSIPDAVVEGGRSLASPAHSVGVRPGTERHMSVQSVGV</sequence>
<feature type="region of interest" description="Disordered" evidence="1">
    <location>
        <begin position="327"/>
        <end position="346"/>
    </location>
</feature>